<protein>
    <submittedName>
        <fullName evidence="1">Uncharacterized protein</fullName>
    </submittedName>
</protein>
<gene>
    <name evidence="1" type="ORF">DPEC_G00093530</name>
</gene>
<organism evidence="1 2">
    <name type="scientific">Dallia pectoralis</name>
    <name type="common">Alaska blackfish</name>
    <dbReference type="NCBI Taxonomy" id="75939"/>
    <lineage>
        <taxon>Eukaryota</taxon>
        <taxon>Metazoa</taxon>
        <taxon>Chordata</taxon>
        <taxon>Craniata</taxon>
        <taxon>Vertebrata</taxon>
        <taxon>Euteleostomi</taxon>
        <taxon>Actinopterygii</taxon>
        <taxon>Neopterygii</taxon>
        <taxon>Teleostei</taxon>
        <taxon>Protacanthopterygii</taxon>
        <taxon>Esociformes</taxon>
        <taxon>Umbridae</taxon>
        <taxon>Dallia</taxon>
    </lineage>
</organism>
<dbReference type="EMBL" id="CM055734">
    <property type="protein sequence ID" value="KAJ8009664.1"/>
    <property type="molecule type" value="Genomic_DNA"/>
</dbReference>
<dbReference type="Proteomes" id="UP001157502">
    <property type="component" value="Chromosome 7"/>
</dbReference>
<evidence type="ECO:0000313" key="2">
    <source>
        <dbReference type="Proteomes" id="UP001157502"/>
    </source>
</evidence>
<keyword evidence="2" id="KW-1185">Reference proteome</keyword>
<accession>A0ACC2H125</accession>
<comment type="caution">
    <text evidence="1">The sequence shown here is derived from an EMBL/GenBank/DDBJ whole genome shotgun (WGS) entry which is preliminary data.</text>
</comment>
<reference evidence="1" key="1">
    <citation type="submission" date="2021-05" db="EMBL/GenBank/DDBJ databases">
        <authorList>
            <person name="Pan Q."/>
            <person name="Jouanno E."/>
            <person name="Zahm M."/>
            <person name="Klopp C."/>
            <person name="Cabau C."/>
            <person name="Louis A."/>
            <person name="Berthelot C."/>
            <person name="Parey E."/>
            <person name="Roest Crollius H."/>
            <person name="Montfort J."/>
            <person name="Robinson-Rechavi M."/>
            <person name="Bouchez O."/>
            <person name="Lampietro C."/>
            <person name="Lopez Roques C."/>
            <person name="Donnadieu C."/>
            <person name="Postlethwait J."/>
            <person name="Bobe J."/>
            <person name="Dillon D."/>
            <person name="Chandos A."/>
            <person name="von Hippel F."/>
            <person name="Guiguen Y."/>
        </authorList>
    </citation>
    <scope>NUCLEOTIDE SEQUENCE</scope>
    <source>
        <strain evidence="1">YG-Jan2019</strain>
    </source>
</reference>
<evidence type="ECO:0000313" key="1">
    <source>
        <dbReference type="EMBL" id="KAJ8009664.1"/>
    </source>
</evidence>
<name>A0ACC2H125_DALPE</name>
<proteinExistence type="predicted"/>
<sequence>MRAKPYYILQSQLLAFNLPVIFFPFFSSNSGNGPASFQGARLCLGVWLPSTSGEGFVKVLEPLVVTFEPLIPL</sequence>